<evidence type="ECO:0000313" key="2">
    <source>
        <dbReference type="EMBL" id="MFC3478747.1"/>
    </source>
</evidence>
<evidence type="ECO:0000313" key="3">
    <source>
        <dbReference type="Proteomes" id="UP001595660"/>
    </source>
</evidence>
<dbReference type="InterPro" id="IPR055934">
    <property type="entry name" value="DUF7512"/>
</dbReference>
<dbReference type="Proteomes" id="UP001595660">
    <property type="component" value="Unassembled WGS sequence"/>
</dbReference>
<reference evidence="2 3" key="1">
    <citation type="journal article" date="2019" name="Int. J. Syst. Evol. Microbiol.">
        <title>The Global Catalogue of Microorganisms (GCM) 10K type strain sequencing project: providing services to taxonomists for standard genome sequencing and annotation.</title>
        <authorList>
            <consortium name="The Broad Institute Genomics Platform"/>
            <consortium name="The Broad Institute Genome Sequencing Center for Infectious Disease"/>
            <person name="Wu L."/>
            <person name="Ma J."/>
        </authorList>
    </citation>
    <scope>NUCLEOTIDE SEQUENCE [LARGE SCALE GENOMIC DNA]</scope>
    <source>
        <strain evidence="2 3">CGMCC 1.12562</strain>
    </source>
</reference>
<evidence type="ECO:0000256" key="1">
    <source>
        <dbReference type="SAM" id="Phobius"/>
    </source>
</evidence>
<feature type="transmembrane region" description="Helical" evidence="1">
    <location>
        <begin position="12"/>
        <end position="34"/>
    </location>
</feature>
<dbReference type="RefSeq" id="WP_232569861.1">
    <property type="nucleotide sequence ID" value="NZ_CP089466.1"/>
</dbReference>
<organism evidence="2 3">
    <name type="scientific">Halobacterium litoreum</name>
    <dbReference type="NCBI Taxonomy" id="2039234"/>
    <lineage>
        <taxon>Archaea</taxon>
        <taxon>Methanobacteriati</taxon>
        <taxon>Methanobacteriota</taxon>
        <taxon>Stenosarchaea group</taxon>
        <taxon>Halobacteria</taxon>
        <taxon>Halobacteriales</taxon>
        <taxon>Halobacteriaceae</taxon>
        <taxon>Halobacterium</taxon>
    </lineage>
</organism>
<gene>
    <name evidence="2" type="ORF">ACFOKC_13540</name>
</gene>
<dbReference type="GeneID" id="69118238"/>
<keyword evidence="1" id="KW-1133">Transmembrane helix</keyword>
<protein>
    <submittedName>
        <fullName evidence="2">Uncharacterized protein</fullName>
    </submittedName>
</protein>
<keyword evidence="3" id="KW-1185">Reference proteome</keyword>
<proteinExistence type="predicted"/>
<keyword evidence="1" id="KW-0472">Membrane</keyword>
<dbReference type="Pfam" id="PF24352">
    <property type="entry name" value="DUF7512"/>
    <property type="match status" value="1"/>
</dbReference>
<name>A0ABD5NIE1_9EURY</name>
<keyword evidence="1" id="KW-0812">Transmembrane</keyword>
<sequence>MFGLENATGIDGALLVVGVVLVEAIILYVGYGALERLLGPKLMDLLGGE</sequence>
<dbReference type="EMBL" id="JBHRWN010000002">
    <property type="protein sequence ID" value="MFC3478747.1"/>
    <property type="molecule type" value="Genomic_DNA"/>
</dbReference>
<accession>A0ABD5NIE1</accession>
<dbReference type="AlphaFoldDB" id="A0ABD5NIE1"/>
<comment type="caution">
    <text evidence="2">The sequence shown here is derived from an EMBL/GenBank/DDBJ whole genome shotgun (WGS) entry which is preliminary data.</text>
</comment>